<dbReference type="OrthoDB" id="3244603at2759"/>
<keyword evidence="10" id="KW-1185">Reference proteome</keyword>
<evidence type="ECO:0000256" key="3">
    <source>
        <dbReference type="ARBA" id="ARBA00022630"/>
    </source>
</evidence>
<reference evidence="9 10" key="1">
    <citation type="submission" date="2014-04" db="EMBL/GenBank/DDBJ databases">
        <title>Evolutionary Origins and Diversification of the Mycorrhizal Mutualists.</title>
        <authorList>
            <consortium name="DOE Joint Genome Institute"/>
            <consortium name="Mycorrhizal Genomics Consortium"/>
            <person name="Kohler A."/>
            <person name="Kuo A."/>
            <person name="Nagy L.G."/>
            <person name="Floudas D."/>
            <person name="Copeland A."/>
            <person name="Barry K.W."/>
            <person name="Cichocki N."/>
            <person name="Veneault-Fourrey C."/>
            <person name="LaButti K."/>
            <person name="Lindquist E.A."/>
            <person name="Lipzen A."/>
            <person name="Lundell T."/>
            <person name="Morin E."/>
            <person name="Murat C."/>
            <person name="Riley R."/>
            <person name="Ohm R."/>
            <person name="Sun H."/>
            <person name="Tunlid A."/>
            <person name="Henrissat B."/>
            <person name="Grigoriev I.V."/>
            <person name="Hibbett D.S."/>
            <person name="Martin F."/>
        </authorList>
    </citation>
    <scope>NUCLEOTIDE SEQUENCE [LARGE SCALE GENOMIC DNA]</scope>
    <source>
        <strain evidence="9 10">MD-312</strain>
    </source>
</reference>
<evidence type="ECO:0000256" key="1">
    <source>
        <dbReference type="ARBA" id="ARBA00005272"/>
    </source>
</evidence>
<protein>
    <recommendedName>
        <fullName evidence="2">NADH:ubiquinone reductase (non-electrogenic)</fullName>
        <ecNumber evidence="2">1.6.5.9</ecNumber>
    </recommendedName>
</protein>
<accession>A0A0C9VNJ5</accession>
<evidence type="ECO:0000256" key="4">
    <source>
        <dbReference type="ARBA" id="ARBA00022827"/>
    </source>
</evidence>
<name>A0A0C9VNJ5_9AGAM</name>
<sequence length="136" mass="15123">MTLVVLGSGWGATSLLKELDTEDYNSMHIVISQKNFFLFTPLLPSVAVDTLNVGPSCNVSLVSVPMLVDQWIDFVDIFASVCDDLRKIPTRSTISLSTLGRSPKSTKRPFDAIRRRNYLTAFWMFDATETSGIDLS</sequence>
<keyword evidence="6" id="KW-0520">NAD</keyword>
<keyword evidence="3" id="KW-0285">Flavoprotein</keyword>
<evidence type="ECO:0000256" key="2">
    <source>
        <dbReference type="ARBA" id="ARBA00012637"/>
    </source>
</evidence>
<dbReference type="AlphaFoldDB" id="A0A0C9VNJ5"/>
<keyword evidence="5" id="KW-0560">Oxidoreductase</keyword>
<proteinExistence type="inferred from homology"/>
<evidence type="ECO:0000313" key="10">
    <source>
        <dbReference type="Proteomes" id="UP000053820"/>
    </source>
</evidence>
<dbReference type="GO" id="GO:0050136">
    <property type="term" value="F:NADH dehydrogenase (quinone) (non-electrogenic) activity"/>
    <property type="evidence" value="ECO:0007669"/>
    <property type="project" value="UniProtKB-EC"/>
</dbReference>
<dbReference type="Gene3D" id="3.50.50.100">
    <property type="match status" value="1"/>
</dbReference>
<comment type="catalytic activity">
    <reaction evidence="7">
        <text>a quinone + NADH + H(+) = a quinol + NAD(+)</text>
        <dbReference type="Rhea" id="RHEA:46160"/>
        <dbReference type="ChEBI" id="CHEBI:15378"/>
        <dbReference type="ChEBI" id="CHEBI:24646"/>
        <dbReference type="ChEBI" id="CHEBI:57540"/>
        <dbReference type="ChEBI" id="CHEBI:57945"/>
        <dbReference type="ChEBI" id="CHEBI:132124"/>
        <dbReference type="EC" id="1.6.5.9"/>
    </reaction>
</comment>
<keyword evidence="4" id="KW-0274">FAD</keyword>
<dbReference type="PANTHER" id="PTHR43706">
    <property type="entry name" value="NADH DEHYDROGENASE"/>
    <property type="match status" value="1"/>
</dbReference>
<comment type="catalytic activity">
    <reaction evidence="8">
        <text>a ubiquinone + NADH + H(+) = a ubiquinol + NAD(+)</text>
        <dbReference type="Rhea" id="RHEA:23152"/>
        <dbReference type="Rhea" id="RHEA-COMP:9565"/>
        <dbReference type="Rhea" id="RHEA-COMP:9566"/>
        <dbReference type="ChEBI" id="CHEBI:15378"/>
        <dbReference type="ChEBI" id="CHEBI:16389"/>
        <dbReference type="ChEBI" id="CHEBI:17976"/>
        <dbReference type="ChEBI" id="CHEBI:57540"/>
        <dbReference type="ChEBI" id="CHEBI:57945"/>
    </reaction>
</comment>
<dbReference type="HOGENOM" id="CLU_1875705_0_0_1"/>
<evidence type="ECO:0000256" key="5">
    <source>
        <dbReference type="ARBA" id="ARBA00023002"/>
    </source>
</evidence>
<evidence type="ECO:0000256" key="6">
    <source>
        <dbReference type="ARBA" id="ARBA00023027"/>
    </source>
</evidence>
<comment type="similarity">
    <text evidence="1">Belongs to the NADH dehydrogenase family.</text>
</comment>
<dbReference type="Proteomes" id="UP000053820">
    <property type="component" value="Unassembled WGS sequence"/>
</dbReference>
<dbReference type="EMBL" id="KN839894">
    <property type="protein sequence ID" value="KIJ59210.1"/>
    <property type="molecule type" value="Genomic_DNA"/>
</dbReference>
<dbReference type="EC" id="1.6.5.9" evidence="2"/>
<dbReference type="PANTHER" id="PTHR43706:SF47">
    <property type="entry name" value="EXTERNAL NADH-UBIQUINONE OXIDOREDUCTASE 1, MITOCHONDRIAL-RELATED"/>
    <property type="match status" value="1"/>
</dbReference>
<evidence type="ECO:0000256" key="7">
    <source>
        <dbReference type="ARBA" id="ARBA00047599"/>
    </source>
</evidence>
<gene>
    <name evidence="9" type="ORF">HYDPIDRAFT_33439</name>
</gene>
<dbReference type="InterPro" id="IPR045024">
    <property type="entry name" value="NDH-2"/>
</dbReference>
<dbReference type="GO" id="GO:0005739">
    <property type="term" value="C:mitochondrion"/>
    <property type="evidence" value="ECO:0007669"/>
    <property type="project" value="TreeGrafter"/>
</dbReference>
<evidence type="ECO:0000313" key="9">
    <source>
        <dbReference type="EMBL" id="KIJ59210.1"/>
    </source>
</evidence>
<organism evidence="9 10">
    <name type="scientific">Hydnomerulius pinastri MD-312</name>
    <dbReference type="NCBI Taxonomy" id="994086"/>
    <lineage>
        <taxon>Eukaryota</taxon>
        <taxon>Fungi</taxon>
        <taxon>Dikarya</taxon>
        <taxon>Basidiomycota</taxon>
        <taxon>Agaricomycotina</taxon>
        <taxon>Agaricomycetes</taxon>
        <taxon>Agaricomycetidae</taxon>
        <taxon>Boletales</taxon>
        <taxon>Boletales incertae sedis</taxon>
        <taxon>Leucogyrophana</taxon>
    </lineage>
</organism>
<evidence type="ECO:0000256" key="8">
    <source>
        <dbReference type="ARBA" id="ARBA00049010"/>
    </source>
</evidence>